<dbReference type="InterPro" id="IPR023346">
    <property type="entry name" value="Lysozyme-like_dom_sf"/>
</dbReference>
<protein>
    <submittedName>
        <fullName evidence="3">Transglycosylase</fullName>
    </submittedName>
</protein>
<reference evidence="3 4" key="1">
    <citation type="submission" date="2015-11" db="EMBL/GenBank/DDBJ databases">
        <title>Expanding the genomic diversity of Burkholderia species for the development of highly accurate diagnostics.</title>
        <authorList>
            <person name="Sahl J."/>
            <person name="Keim P."/>
            <person name="Wagner D."/>
        </authorList>
    </citation>
    <scope>NUCLEOTIDE SEQUENCE [LARGE SCALE GENOMIC DNA]</scope>
    <source>
        <strain evidence="3 4">MSMB368WGS</strain>
    </source>
</reference>
<dbReference type="Proteomes" id="UP000062912">
    <property type="component" value="Unassembled WGS sequence"/>
</dbReference>
<dbReference type="EMBL" id="LPJR01000029">
    <property type="protein sequence ID" value="KWF29911.1"/>
    <property type="molecule type" value="Genomic_DNA"/>
</dbReference>
<dbReference type="SUPFAM" id="SSF53955">
    <property type="entry name" value="Lysozyme-like"/>
    <property type="match status" value="1"/>
</dbReference>
<organism evidence="3 4">
    <name type="scientific">Burkholderia pseudomultivorans</name>
    <dbReference type="NCBI Taxonomy" id="1207504"/>
    <lineage>
        <taxon>Bacteria</taxon>
        <taxon>Pseudomonadati</taxon>
        <taxon>Pseudomonadota</taxon>
        <taxon>Betaproteobacteria</taxon>
        <taxon>Burkholderiales</taxon>
        <taxon>Burkholderiaceae</taxon>
        <taxon>Burkholderia</taxon>
        <taxon>Burkholderia cepacia complex</taxon>
    </lineage>
</organism>
<sequence length="589" mass="63745">MANKPIINIDVNAEQFKAFYELYEQFESKVASMPKEWQQIDTSMRRNAATAKSLASGIQSSTEAQRQFNIMAREGLHTMSKMAKEASNVGKAVFDIGKWLLKFGAIGGGIAGLGGILGAISLRDLAHSAVADQRGARGVGLTPGQYKAFGMDFGRFLDPNILSHVADAQNSYQGRVWLGLATGLGAQAVANQGPDQLTMRLATRAHDWWTKTPSSQRTAENLAAAGFTQSGLTLEDVRRLGNTPMSELQSARAQYGRDQRSLNVSNGTTQAWYEFDRQITLAGRTLETSLTNRLVELAPSLRSFVTTLTKDADQLINEIFTPRNLKAVEDGITGLTNYLGSPTFRQDMKDFAGLVGMVADGMRKAARFLGIDTSSKSPEEPSTASKVANTLNILSGGKSTDGSTLKSMWSGPLDHLRHRLNMPNDPKSVLAEIEKKNGLPSGTLWNMWGVESGFGKKLEGPKTSSGERALGDFQFMSSTWNEWGNGGDRYSFIDSANAAGRYMGSLMKRNDGDIRKALAAYNWGPGNLGNDIANHGSQWESNLPAETRNYIAKIAGEVAKRNAVKVQVQVSNNTSARVAVQANAAAPGM</sequence>
<dbReference type="PANTHER" id="PTHR37423">
    <property type="entry name" value="SOLUBLE LYTIC MUREIN TRANSGLYCOSYLASE-RELATED"/>
    <property type="match status" value="1"/>
</dbReference>
<dbReference type="AlphaFoldDB" id="A0A132EHP3"/>
<gene>
    <name evidence="3" type="ORF">WT56_16160</name>
</gene>
<evidence type="ECO:0000256" key="1">
    <source>
        <dbReference type="ARBA" id="ARBA00007734"/>
    </source>
</evidence>
<comment type="similarity">
    <text evidence="1">Belongs to the transglycosylase Slt family.</text>
</comment>
<comment type="caution">
    <text evidence="3">The sequence shown here is derived from an EMBL/GenBank/DDBJ whole genome shotgun (WGS) entry which is preliminary data.</text>
</comment>
<dbReference type="CDD" id="cd00254">
    <property type="entry name" value="LT-like"/>
    <property type="match status" value="1"/>
</dbReference>
<name>A0A132EHP3_9BURK</name>
<feature type="domain" description="Transglycosylase SLT" evidence="2">
    <location>
        <begin position="431"/>
        <end position="538"/>
    </location>
</feature>
<evidence type="ECO:0000313" key="3">
    <source>
        <dbReference type="EMBL" id="KWF29911.1"/>
    </source>
</evidence>
<dbReference type="Pfam" id="PF01464">
    <property type="entry name" value="SLT"/>
    <property type="match status" value="1"/>
</dbReference>
<dbReference type="InterPro" id="IPR008258">
    <property type="entry name" value="Transglycosylase_SLT_dom_1"/>
</dbReference>
<dbReference type="Gene3D" id="1.10.530.10">
    <property type="match status" value="1"/>
</dbReference>
<dbReference type="PANTHER" id="PTHR37423:SF2">
    <property type="entry name" value="MEMBRANE-BOUND LYTIC MUREIN TRANSGLYCOSYLASE C"/>
    <property type="match status" value="1"/>
</dbReference>
<evidence type="ECO:0000259" key="2">
    <source>
        <dbReference type="Pfam" id="PF01464"/>
    </source>
</evidence>
<dbReference type="OrthoDB" id="6775714at2"/>
<dbReference type="RefSeq" id="WP_060241879.1">
    <property type="nucleotide sequence ID" value="NZ_LPJR01000029.1"/>
</dbReference>
<evidence type="ECO:0000313" key="4">
    <source>
        <dbReference type="Proteomes" id="UP000062912"/>
    </source>
</evidence>
<proteinExistence type="inferred from homology"/>
<accession>A0A132EHP3</accession>